<evidence type="ECO:0000313" key="2">
    <source>
        <dbReference type="Proteomes" id="UP001150924"/>
    </source>
</evidence>
<dbReference type="Proteomes" id="UP001150924">
    <property type="component" value="Unassembled WGS sequence"/>
</dbReference>
<dbReference type="RefSeq" id="WP_267766113.1">
    <property type="nucleotide sequence ID" value="NZ_JAPNKE010000002.1"/>
</dbReference>
<protein>
    <submittedName>
        <fullName evidence="1">Uncharacterized protein</fullName>
    </submittedName>
</protein>
<proteinExistence type="predicted"/>
<accession>A0A9X3ITZ5</accession>
<evidence type="ECO:0000313" key="1">
    <source>
        <dbReference type="EMBL" id="MCY1004557.1"/>
    </source>
</evidence>
<organism evidence="1 2">
    <name type="scientific">Nannocystis pusilla</name>
    <dbReference type="NCBI Taxonomy" id="889268"/>
    <lineage>
        <taxon>Bacteria</taxon>
        <taxon>Pseudomonadati</taxon>
        <taxon>Myxococcota</taxon>
        <taxon>Polyangia</taxon>
        <taxon>Nannocystales</taxon>
        <taxon>Nannocystaceae</taxon>
        <taxon>Nannocystis</taxon>
    </lineage>
</organism>
<gene>
    <name evidence="1" type="ORF">OV079_03020</name>
</gene>
<comment type="caution">
    <text evidence="1">The sequence shown here is derived from an EMBL/GenBank/DDBJ whole genome shotgun (WGS) entry which is preliminary data.</text>
</comment>
<keyword evidence="2" id="KW-1185">Reference proteome</keyword>
<reference evidence="1" key="1">
    <citation type="submission" date="2022-11" db="EMBL/GenBank/DDBJ databases">
        <title>Minimal conservation of predation-associated metabolite biosynthetic gene clusters underscores biosynthetic potential of Myxococcota including descriptions for ten novel species: Archangium lansinium sp. nov., Myxococcus landrumus sp. nov., Nannocystis bai.</title>
        <authorList>
            <person name="Ahearne A."/>
            <person name="Stevens C."/>
            <person name="Phillips K."/>
        </authorList>
    </citation>
    <scope>NUCLEOTIDE SEQUENCE</scope>
    <source>
        <strain evidence="1">Na p29</strain>
    </source>
</reference>
<dbReference type="AlphaFoldDB" id="A0A9X3ITZ5"/>
<name>A0A9X3ITZ5_9BACT</name>
<sequence>MEPPARFGLGEGSGPARRGALKIEQRSQNFTCAPATSCVWQVSCEADEQVAGGGYQLSDPDVGVLDVWGNSPEGNGWQVATMNHDVTRAIRFKIWAMCAALVSDE</sequence>
<dbReference type="EMBL" id="JAPNKE010000002">
    <property type="protein sequence ID" value="MCY1004557.1"/>
    <property type="molecule type" value="Genomic_DNA"/>
</dbReference>